<feature type="chain" id="PRO_5047300754" evidence="1">
    <location>
        <begin position="21"/>
        <end position="202"/>
    </location>
</feature>
<dbReference type="NCBIfam" id="TIGR03083">
    <property type="entry name" value="maleylpyruvate isomerase family mycothiol-dependent enzyme"/>
    <property type="match status" value="1"/>
</dbReference>
<keyword evidence="1" id="KW-0732">Signal</keyword>
<name>A0ABV1KF03_9PSEU</name>
<keyword evidence="4" id="KW-1185">Reference proteome</keyword>
<accession>A0ABV1KF03</accession>
<comment type="caution">
    <text evidence="3">The sequence shown here is derived from an EMBL/GenBank/DDBJ whole genome shotgun (WGS) entry which is preliminary data.</text>
</comment>
<proteinExistence type="predicted"/>
<dbReference type="InterPro" id="IPR017520">
    <property type="entry name" value="CHP03086"/>
</dbReference>
<dbReference type="InterPro" id="IPR017517">
    <property type="entry name" value="Maleyloyr_isom"/>
</dbReference>
<evidence type="ECO:0000313" key="4">
    <source>
        <dbReference type="Proteomes" id="UP001494902"/>
    </source>
</evidence>
<dbReference type="NCBIfam" id="TIGR03086">
    <property type="entry name" value="TIGR03086 family metal-binding protein"/>
    <property type="match status" value="1"/>
</dbReference>
<reference evidence="3 4" key="1">
    <citation type="submission" date="2024-03" db="EMBL/GenBank/DDBJ databases">
        <title>Draft genome sequence of Pseudonocardia nematodicida JCM 31783.</title>
        <authorList>
            <person name="Butdee W."/>
            <person name="Duangmal K."/>
        </authorList>
    </citation>
    <scope>NUCLEOTIDE SEQUENCE [LARGE SCALE GENOMIC DNA]</scope>
    <source>
        <strain evidence="3 4">JCM 31783</strain>
    </source>
</reference>
<sequence length="202" mass="20482">MTFAHLVAPAAAVYPGLVGAAAATPLDAPTPCTDWDLRGLLGHLRYWTPVLAAVGRREAPAASDGTGAAALVTDDWAVRLDADRAALVEVWSDPGTWDGTVTMGGPDPLPAAMIGGMVLGELVVHGWDLGRTAGVAPAWPDDVLDGTLHAVAAMAEQGRGMGVFADPVGVPQDVPVLDRIVAVTGRDPAWTPAARGVAGGGS</sequence>
<feature type="domain" description="Mycothiol-dependent maleylpyruvate isomerase metal-binding" evidence="2">
    <location>
        <begin position="12"/>
        <end position="129"/>
    </location>
</feature>
<evidence type="ECO:0000259" key="2">
    <source>
        <dbReference type="Pfam" id="PF11716"/>
    </source>
</evidence>
<protein>
    <submittedName>
        <fullName evidence="3">TIGR03086 family metal-binding protein</fullName>
    </submittedName>
</protein>
<dbReference type="Proteomes" id="UP001494902">
    <property type="component" value="Unassembled WGS sequence"/>
</dbReference>
<evidence type="ECO:0000313" key="3">
    <source>
        <dbReference type="EMBL" id="MEQ3553045.1"/>
    </source>
</evidence>
<dbReference type="Gene3D" id="1.20.120.450">
    <property type="entry name" value="dinb family like domain"/>
    <property type="match status" value="1"/>
</dbReference>
<dbReference type="SUPFAM" id="SSF109854">
    <property type="entry name" value="DinB/YfiT-like putative metalloenzymes"/>
    <property type="match status" value="1"/>
</dbReference>
<dbReference type="InterPro" id="IPR024344">
    <property type="entry name" value="MDMPI_metal-binding"/>
</dbReference>
<gene>
    <name evidence="3" type="ORF">WIS52_21470</name>
</gene>
<dbReference type="RefSeq" id="WP_349300115.1">
    <property type="nucleotide sequence ID" value="NZ_JBEDNQ010000009.1"/>
</dbReference>
<dbReference type="Pfam" id="PF11716">
    <property type="entry name" value="MDMPI_N"/>
    <property type="match status" value="1"/>
</dbReference>
<dbReference type="EMBL" id="JBEDNQ010000009">
    <property type="protein sequence ID" value="MEQ3553045.1"/>
    <property type="molecule type" value="Genomic_DNA"/>
</dbReference>
<organism evidence="3 4">
    <name type="scientific">Pseudonocardia nematodicida</name>
    <dbReference type="NCBI Taxonomy" id="1206997"/>
    <lineage>
        <taxon>Bacteria</taxon>
        <taxon>Bacillati</taxon>
        <taxon>Actinomycetota</taxon>
        <taxon>Actinomycetes</taxon>
        <taxon>Pseudonocardiales</taxon>
        <taxon>Pseudonocardiaceae</taxon>
        <taxon>Pseudonocardia</taxon>
    </lineage>
</organism>
<dbReference type="InterPro" id="IPR034660">
    <property type="entry name" value="DinB/YfiT-like"/>
</dbReference>
<evidence type="ECO:0000256" key="1">
    <source>
        <dbReference type="SAM" id="SignalP"/>
    </source>
</evidence>
<feature type="signal peptide" evidence="1">
    <location>
        <begin position="1"/>
        <end position="20"/>
    </location>
</feature>